<dbReference type="GO" id="GO:0052689">
    <property type="term" value="F:carboxylic ester hydrolase activity"/>
    <property type="evidence" value="ECO:0007669"/>
    <property type="project" value="TreeGrafter"/>
</dbReference>
<comment type="caution">
    <text evidence="3">The sequence shown here is derived from an EMBL/GenBank/DDBJ whole genome shotgun (WGS) entry which is preliminary data.</text>
</comment>
<accession>A0A8H6JBB9</accession>
<protein>
    <submittedName>
        <fullName evidence="3">Phospholipase carboxylesterase</fullName>
    </submittedName>
</protein>
<dbReference type="SUPFAM" id="SSF53474">
    <property type="entry name" value="alpha/beta-Hydrolases"/>
    <property type="match status" value="1"/>
</dbReference>
<dbReference type="PANTHER" id="PTHR10655">
    <property type="entry name" value="LYSOPHOSPHOLIPASE-RELATED"/>
    <property type="match status" value="1"/>
</dbReference>
<reference evidence="3" key="1">
    <citation type="journal article" date="2020" name="Phytopathology">
        <title>Genome Sequence Resources of Colletotrichum truncatum, C. plurivorum, C. musicola, and C. sojae: Four Species Pathogenic to Soybean (Glycine max).</title>
        <authorList>
            <person name="Rogerio F."/>
            <person name="Boufleur T.R."/>
            <person name="Ciampi-Guillardi M."/>
            <person name="Sukno S.A."/>
            <person name="Thon M.R."/>
            <person name="Massola Junior N.S."/>
            <person name="Baroncelli R."/>
        </authorList>
    </citation>
    <scope>NUCLEOTIDE SEQUENCE</scope>
    <source>
        <strain evidence="3">LFN00145</strain>
    </source>
</reference>
<organism evidence="3 4">
    <name type="scientific">Colletotrichum plurivorum</name>
    <dbReference type="NCBI Taxonomy" id="2175906"/>
    <lineage>
        <taxon>Eukaryota</taxon>
        <taxon>Fungi</taxon>
        <taxon>Dikarya</taxon>
        <taxon>Ascomycota</taxon>
        <taxon>Pezizomycotina</taxon>
        <taxon>Sordariomycetes</taxon>
        <taxon>Hypocreomycetidae</taxon>
        <taxon>Glomerellales</taxon>
        <taxon>Glomerellaceae</taxon>
        <taxon>Colletotrichum</taxon>
        <taxon>Colletotrichum orchidearum species complex</taxon>
    </lineage>
</organism>
<sequence length="194" mass="21711">MSSINSPVYSPPLPTHTHTVIVLHGRGDSELDFARSIKYSKDSHNRTLADAFPTFRWGAEFWQWFDIQNACNFSKREELQAEGLRESVTTIRGIIVREAEMLGGRYNRVILAGISRGAATIVHMLLNLKLPDGQNKFGAFLGFSCRMPFAGWSLRDTRVFLRLSDVPEGHSVLRDTPILLEHCVDDGTVPIALG</sequence>
<dbReference type="Pfam" id="PF02230">
    <property type="entry name" value="Abhydrolase_2"/>
    <property type="match status" value="1"/>
</dbReference>
<evidence type="ECO:0000256" key="1">
    <source>
        <dbReference type="ARBA" id="ARBA00006499"/>
    </source>
</evidence>
<keyword evidence="4" id="KW-1185">Reference proteome</keyword>
<dbReference type="Gene3D" id="3.40.50.1820">
    <property type="entry name" value="alpha/beta hydrolase"/>
    <property type="match status" value="1"/>
</dbReference>
<comment type="similarity">
    <text evidence="1">Belongs to the AB hydrolase superfamily. AB hydrolase 2 family.</text>
</comment>
<dbReference type="PANTHER" id="PTHR10655:SF63">
    <property type="entry name" value="PHOSPHOLIPASE_CARBOXYLESTERASE_THIOESTERASE DOMAIN-CONTAINING PROTEIN"/>
    <property type="match status" value="1"/>
</dbReference>
<dbReference type="EMBL" id="WIGO01000534">
    <property type="protein sequence ID" value="KAF6809466.1"/>
    <property type="molecule type" value="Genomic_DNA"/>
</dbReference>
<dbReference type="GO" id="GO:0005737">
    <property type="term" value="C:cytoplasm"/>
    <property type="evidence" value="ECO:0007669"/>
    <property type="project" value="TreeGrafter"/>
</dbReference>
<dbReference type="GO" id="GO:0008474">
    <property type="term" value="F:palmitoyl-(protein) hydrolase activity"/>
    <property type="evidence" value="ECO:0007669"/>
    <property type="project" value="TreeGrafter"/>
</dbReference>
<feature type="domain" description="Phospholipase/carboxylesterase/thioesterase" evidence="2">
    <location>
        <begin position="15"/>
        <end position="194"/>
    </location>
</feature>
<evidence type="ECO:0000313" key="4">
    <source>
        <dbReference type="Proteomes" id="UP000654918"/>
    </source>
</evidence>
<name>A0A8H6JBB9_9PEZI</name>
<proteinExistence type="inferred from homology"/>
<evidence type="ECO:0000259" key="2">
    <source>
        <dbReference type="Pfam" id="PF02230"/>
    </source>
</evidence>
<dbReference type="InterPro" id="IPR029058">
    <property type="entry name" value="AB_hydrolase_fold"/>
</dbReference>
<dbReference type="InterPro" id="IPR003140">
    <property type="entry name" value="PLipase/COase/thioEstase"/>
</dbReference>
<dbReference type="Proteomes" id="UP000654918">
    <property type="component" value="Unassembled WGS sequence"/>
</dbReference>
<gene>
    <name evidence="3" type="ORF">CPLU01_15497</name>
</gene>
<dbReference type="InterPro" id="IPR050565">
    <property type="entry name" value="LYPA1-2/EST-like"/>
</dbReference>
<dbReference type="AlphaFoldDB" id="A0A8H6JBB9"/>
<evidence type="ECO:0000313" key="3">
    <source>
        <dbReference type="EMBL" id="KAF6809466.1"/>
    </source>
</evidence>